<dbReference type="AlphaFoldDB" id="A0A8H4VJR2"/>
<gene>
    <name evidence="1" type="ORF">G7Y89_g15451</name>
</gene>
<accession>A0A8H4VJR2</accession>
<name>A0A8H4VJR2_9HELO</name>
<organism evidence="1 2">
    <name type="scientific">Cudoniella acicularis</name>
    <dbReference type="NCBI Taxonomy" id="354080"/>
    <lineage>
        <taxon>Eukaryota</taxon>
        <taxon>Fungi</taxon>
        <taxon>Dikarya</taxon>
        <taxon>Ascomycota</taxon>
        <taxon>Pezizomycotina</taxon>
        <taxon>Leotiomycetes</taxon>
        <taxon>Helotiales</taxon>
        <taxon>Tricladiaceae</taxon>
        <taxon>Cudoniella</taxon>
    </lineage>
</organism>
<proteinExistence type="predicted"/>
<evidence type="ECO:0000313" key="2">
    <source>
        <dbReference type="Proteomes" id="UP000566819"/>
    </source>
</evidence>
<dbReference type="OrthoDB" id="3035230at2759"/>
<sequence>MAYSQDDDFEIIDAQSPPATGLHVVSMAEAELPIRQKKVSPDEEETTERAIKPLVSLMQETTKLQEKSGPIFQRAAIEKDGSSSHVRDNIFEAFVTGLPVEEQQMMNCNACKKFMSQYGDLCTVGEDGSLLPLMWPTDTEKVPQYYRKSVEHVLTLLETSGGTVGDEFAIQDKAGRVLGVPKTGAWSHMSITLTEIRITRANDPMKSQDTTTSHNMLNAILERNPAGVVERAHHYLGQNLLPYAESHKSAIIYLQNTVASLL</sequence>
<dbReference type="EMBL" id="JAAMPI010002416">
    <property type="protein sequence ID" value="KAF4613436.1"/>
    <property type="molecule type" value="Genomic_DNA"/>
</dbReference>
<dbReference type="Proteomes" id="UP000566819">
    <property type="component" value="Unassembled WGS sequence"/>
</dbReference>
<evidence type="ECO:0000313" key="1">
    <source>
        <dbReference type="EMBL" id="KAF4613436.1"/>
    </source>
</evidence>
<keyword evidence="2" id="KW-1185">Reference proteome</keyword>
<comment type="caution">
    <text evidence="1">The sequence shown here is derived from an EMBL/GenBank/DDBJ whole genome shotgun (WGS) entry which is preliminary data.</text>
</comment>
<reference evidence="1 2" key="1">
    <citation type="submission" date="2020-03" db="EMBL/GenBank/DDBJ databases">
        <title>Draft Genome Sequence of Cudoniella acicularis.</title>
        <authorList>
            <person name="Buettner E."/>
            <person name="Kellner H."/>
        </authorList>
    </citation>
    <scope>NUCLEOTIDE SEQUENCE [LARGE SCALE GENOMIC DNA]</scope>
    <source>
        <strain evidence="1 2">DSM 108380</strain>
    </source>
</reference>
<protein>
    <submittedName>
        <fullName evidence="1">Uncharacterized protein</fullName>
    </submittedName>
</protein>